<dbReference type="Pfam" id="PF01483">
    <property type="entry name" value="P_proprotein"/>
    <property type="match status" value="1"/>
</dbReference>
<keyword evidence="3 5" id="KW-0378">Hydrolase</keyword>
<keyword evidence="6" id="KW-0732">Signal</keyword>
<evidence type="ECO:0000259" key="7">
    <source>
        <dbReference type="PROSITE" id="PS51829"/>
    </source>
</evidence>
<comment type="caution">
    <text evidence="8">The sequence shown here is derived from an EMBL/GenBank/DDBJ whole genome shotgun (WGS) entry which is preliminary data.</text>
</comment>
<feature type="active site" description="Charge relay system" evidence="5">
    <location>
        <position position="180"/>
    </location>
</feature>
<evidence type="ECO:0000256" key="3">
    <source>
        <dbReference type="ARBA" id="ARBA00022801"/>
    </source>
</evidence>
<keyword evidence="9" id="KW-1185">Reference proteome</keyword>
<dbReference type="InterPro" id="IPR034176">
    <property type="entry name" value="Peptidases_S8_13"/>
</dbReference>
<accession>A0ABV1XY45</accession>
<reference evidence="8 9" key="1">
    <citation type="submission" date="2024-06" db="EMBL/GenBank/DDBJ databases">
        <title>The Natural Products Discovery Center: Release of the First 8490 Sequenced Strains for Exploring Actinobacteria Biosynthetic Diversity.</title>
        <authorList>
            <person name="Kalkreuter E."/>
            <person name="Kautsar S.A."/>
            <person name="Yang D."/>
            <person name="Bader C.D."/>
            <person name="Teijaro C.N."/>
            <person name="Fluegel L."/>
            <person name="Davis C.M."/>
            <person name="Simpson J.R."/>
            <person name="Lauterbach L."/>
            <person name="Steele A.D."/>
            <person name="Gui C."/>
            <person name="Meng S."/>
            <person name="Li G."/>
            <person name="Viehrig K."/>
            <person name="Ye F."/>
            <person name="Su P."/>
            <person name="Kiefer A.F."/>
            <person name="Nichols A."/>
            <person name="Cepeda A.J."/>
            <person name="Yan W."/>
            <person name="Fan B."/>
            <person name="Jiang Y."/>
            <person name="Adhikari A."/>
            <person name="Zheng C.-J."/>
            <person name="Schuster L."/>
            <person name="Cowan T.M."/>
            <person name="Smanski M.J."/>
            <person name="Chevrette M.G."/>
            <person name="De Carvalho L.P.S."/>
            <person name="Shen B."/>
        </authorList>
    </citation>
    <scope>NUCLEOTIDE SEQUENCE [LARGE SCALE GENOMIC DNA]</scope>
    <source>
        <strain evidence="8 9">NPDC000155</strain>
    </source>
</reference>
<dbReference type="CDD" id="cd07496">
    <property type="entry name" value="Peptidases_S8_13"/>
    <property type="match status" value="1"/>
</dbReference>
<dbReference type="SUPFAM" id="SSF52743">
    <property type="entry name" value="Subtilisin-like"/>
    <property type="match status" value="1"/>
</dbReference>
<dbReference type="PROSITE" id="PS51892">
    <property type="entry name" value="SUBTILASE"/>
    <property type="match status" value="1"/>
</dbReference>
<keyword evidence="2 5" id="KW-0645">Protease</keyword>
<evidence type="ECO:0000256" key="2">
    <source>
        <dbReference type="ARBA" id="ARBA00022670"/>
    </source>
</evidence>
<dbReference type="EMBL" id="JBEPFB010000014">
    <property type="protein sequence ID" value="MER7376528.1"/>
    <property type="molecule type" value="Genomic_DNA"/>
</dbReference>
<dbReference type="Pfam" id="PF00082">
    <property type="entry name" value="Peptidase_S8"/>
    <property type="match status" value="1"/>
</dbReference>
<dbReference type="InterPro" id="IPR008979">
    <property type="entry name" value="Galactose-bd-like_sf"/>
</dbReference>
<dbReference type="Gene3D" id="3.40.50.200">
    <property type="entry name" value="Peptidase S8/S53 domain"/>
    <property type="match status" value="1"/>
</dbReference>
<dbReference type="InterPro" id="IPR022398">
    <property type="entry name" value="Peptidase_S8_His-AS"/>
</dbReference>
<dbReference type="InterPro" id="IPR050131">
    <property type="entry name" value="Peptidase_S8_subtilisin-like"/>
</dbReference>
<dbReference type="PANTHER" id="PTHR43806">
    <property type="entry name" value="PEPTIDASE S8"/>
    <property type="match status" value="1"/>
</dbReference>
<dbReference type="InterPro" id="IPR036852">
    <property type="entry name" value="Peptidase_S8/S53_dom_sf"/>
</dbReference>
<sequence>MRTSTSLRRKLISVAAVSAALFTAATTTAAVAQDSPAPEAAVPVAQAEAAPGTPAERLIVGYKSGAAEAKSNKAAEADAAAKGGEAGENLDFQRRLGSGAALVDLGANLTRADVADVVAEYQADPQVAYVVPDRLNKPLATPNDTEYSKQWDLFESTAGMNVPGAWDVATGSGVTVAVIDTGYVTHSDLGANIVAGYDFISDATVGNDGNGRDSNPADPGDWTAANECQAGAPATTSSWHGTHVAGTIAAVTNNGKGVAGIAHGAKVSPVRVLGKCGGYDSDIIDAITWASGGTVSGVPANANVAKVINMSLGGGGACSTATQSAINAAVNRGTTVVVAAGNSNDNAANYSPASCGNVVSVAAADRQGNRSYYSNYGSIVDIAAPGGETNSVTSNGILSTLNSGGQGPSSESYQYYQGTSMAAPHIAGLAALMKSANTSLTPAQIESAIKTNSRTLPGTCSGGCGAGLADAAKTVQAVSGGSGGSTGGTTFTSTSAVSIPDNGSAIESPITVSGRSGNAPSALQVGVDITHTYRGDLVVDLVAPDGTTYRLKSASSSDSADNISTTYTVNASGEIANGTWKLRVQDTAAQDTGRLNSWKLTF</sequence>
<dbReference type="InterPro" id="IPR023828">
    <property type="entry name" value="Peptidase_S8_Ser-AS"/>
</dbReference>
<evidence type="ECO:0000256" key="5">
    <source>
        <dbReference type="PROSITE-ProRule" id="PRU01240"/>
    </source>
</evidence>
<protein>
    <submittedName>
        <fullName evidence="8">S8 family serine peptidase</fullName>
    </submittedName>
</protein>
<dbReference type="InterPro" id="IPR002884">
    <property type="entry name" value="P_dom"/>
</dbReference>
<gene>
    <name evidence="8" type="ORF">ABT384_28230</name>
</gene>
<keyword evidence="4 5" id="KW-0720">Serine protease</keyword>
<proteinExistence type="inferred from homology"/>
<dbReference type="InterPro" id="IPR015500">
    <property type="entry name" value="Peptidase_S8_subtilisin-rel"/>
</dbReference>
<evidence type="ECO:0000256" key="1">
    <source>
        <dbReference type="ARBA" id="ARBA00011073"/>
    </source>
</evidence>
<feature type="chain" id="PRO_5047104322" evidence="6">
    <location>
        <begin position="30"/>
        <end position="602"/>
    </location>
</feature>
<feature type="signal peptide" evidence="6">
    <location>
        <begin position="1"/>
        <end position="29"/>
    </location>
</feature>
<feature type="domain" description="P/Homo B" evidence="7">
    <location>
        <begin position="478"/>
        <end position="602"/>
    </location>
</feature>
<dbReference type="PROSITE" id="PS00137">
    <property type="entry name" value="SUBTILASE_HIS"/>
    <property type="match status" value="1"/>
</dbReference>
<dbReference type="Gene3D" id="2.60.120.260">
    <property type="entry name" value="Galactose-binding domain-like"/>
    <property type="match status" value="1"/>
</dbReference>
<comment type="similarity">
    <text evidence="1 5">Belongs to the peptidase S8 family.</text>
</comment>
<dbReference type="RefSeq" id="WP_190068296.1">
    <property type="nucleotide sequence ID" value="NZ_BNBM01000001.1"/>
</dbReference>
<dbReference type="PRINTS" id="PR00723">
    <property type="entry name" value="SUBTILISIN"/>
</dbReference>
<dbReference type="InterPro" id="IPR000209">
    <property type="entry name" value="Peptidase_S8/S53_dom"/>
</dbReference>
<evidence type="ECO:0000313" key="8">
    <source>
        <dbReference type="EMBL" id="MER7376528.1"/>
    </source>
</evidence>
<organism evidence="8 9">
    <name type="scientific">Streptomyces lanatus</name>
    <dbReference type="NCBI Taxonomy" id="66900"/>
    <lineage>
        <taxon>Bacteria</taxon>
        <taxon>Bacillati</taxon>
        <taxon>Actinomycetota</taxon>
        <taxon>Actinomycetes</taxon>
        <taxon>Kitasatosporales</taxon>
        <taxon>Streptomycetaceae</taxon>
        <taxon>Streptomyces</taxon>
    </lineage>
</organism>
<dbReference type="PROSITE" id="PS00138">
    <property type="entry name" value="SUBTILASE_SER"/>
    <property type="match status" value="1"/>
</dbReference>
<evidence type="ECO:0000256" key="4">
    <source>
        <dbReference type="ARBA" id="ARBA00022825"/>
    </source>
</evidence>
<dbReference type="SUPFAM" id="SSF49785">
    <property type="entry name" value="Galactose-binding domain-like"/>
    <property type="match status" value="1"/>
</dbReference>
<feature type="active site" description="Charge relay system" evidence="5">
    <location>
        <position position="240"/>
    </location>
</feature>
<name>A0ABV1XY45_9ACTN</name>
<evidence type="ECO:0000256" key="6">
    <source>
        <dbReference type="SAM" id="SignalP"/>
    </source>
</evidence>
<dbReference type="Proteomes" id="UP001486207">
    <property type="component" value="Unassembled WGS sequence"/>
</dbReference>
<dbReference type="PANTHER" id="PTHR43806:SF11">
    <property type="entry name" value="CEREVISIN-RELATED"/>
    <property type="match status" value="1"/>
</dbReference>
<feature type="active site" description="Charge relay system" evidence="5">
    <location>
        <position position="420"/>
    </location>
</feature>
<evidence type="ECO:0000313" key="9">
    <source>
        <dbReference type="Proteomes" id="UP001486207"/>
    </source>
</evidence>
<dbReference type="PROSITE" id="PS51829">
    <property type="entry name" value="P_HOMO_B"/>
    <property type="match status" value="1"/>
</dbReference>